<organism evidence="2 3">
    <name type="scientific">Corynebacterium nasicanis</name>
    <dbReference type="NCBI Taxonomy" id="1448267"/>
    <lineage>
        <taxon>Bacteria</taxon>
        <taxon>Bacillati</taxon>
        <taxon>Actinomycetota</taxon>
        <taxon>Actinomycetes</taxon>
        <taxon>Mycobacteriales</taxon>
        <taxon>Corynebacteriaceae</taxon>
        <taxon>Corynebacterium</taxon>
    </lineage>
</organism>
<dbReference type="EMBL" id="JBHSQE010000009">
    <property type="protein sequence ID" value="MFC6147036.1"/>
    <property type="molecule type" value="Genomic_DNA"/>
</dbReference>
<sequence length="51" mass="5628">MDATDPRNNPDVERIEDIAETAVEHADEEAEQEERPSPDGEASVPPVQDEP</sequence>
<accession>A0ABW1QCM9</accession>
<dbReference type="Proteomes" id="UP001596244">
    <property type="component" value="Unassembled WGS sequence"/>
</dbReference>
<gene>
    <name evidence="2" type="ORF">ACFPUZ_09485</name>
</gene>
<proteinExistence type="predicted"/>
<reference evidence="3" key="1">
    <citation type="journal article" date="2019" name="Int. J. Syst. Evol. Microbiol.">
        <title>The Global Catalogue of Microorganisms (GCM) 10K type strain sequencing project: providing services to taxonomists for standard genome sequencing and annotation.</title>
        <authorList>
            <consortium name="The Broad Institute Genomics Platform"/>
            <consortium name="The Broad Institute Genome Sequencing Center for Infectious Disease"/>
            <person name="Wu L."/>
            <person name="Ma J."/>
        </authorList>
    </citation>
    <scope>NUCLEOTIDE SEQUENCE [LARGE SCALE GENOMIC DNA]</scope>
    <source>
        <strain evidence="3">CCUG 51943</strain>
    </source>
</reference>
<dbReference type="RefSeq" id="WP_377001675.1">
    <property type="nucleotide sequence ID" value="NZ_JBHSQE010000009.1"/>
</dbReference>
<protein>
    <submittedName>
        <fullName evidence="2">Uncharacterized protein</fullName>
    </submittedName>
</protein>
<keyword evidence="3" id="KW-1185">Reference proteome</keyword>
<feature type="compositionally biased region" description="Basic and acidic residues" evidence="1">
    <location>
        <begin position="1"/>
        <end position="25"/>
    </location>
</feature>
<evidence type="ECO:0000256" key="1">
    <source>
        <dbReference type="SAM" id="MobiDB-lite"/>
    </source>
</evidence>
<comment type="caution">
    <text evidence="2">The sequence shown here is derived from an EMBL/GenBank/DDBJ whole genome shotgun (WGS) entry which is preliminary data.</text>
</comment>
<name>A0ABW1QCM9_9CORY</name>
<feature type="region of interest" description="Disordered" evidence="1">
    <location>
        <begin position="1"/>
        <end position="51"/>
    </location>
</feature>
<evidence type="ECO:0000313" key="2">
    <source>
        <dbReference type="EMBL" id="MFC6147036.1"/>
    </source>
</evidence>
<evidence type="ECO:0000313" key="3">
    <source>
        <dbReference type="Proteomes" id="UP001596244"/>
    </source>
</evidence>